<evidence type="ECO:0000256" key="6">
    <source>
        <dbReference type="ARBA" id="ARBA00023306"/>
    </source>
</evidence>
<keyword evidence="2" id="KW-0547">Nucleotide-binding</keyword>
<dbReference type="GO" id="GO:0005524">
    <property type="term" value="F:ATP binding"/>
    <property type="evidence" value="ECO:0007669"/>
    <property type="project" value="UniProtKB-KW"/>
</dbReference>
<name>A0ABD3DG08_9LAMI</name>
<keyword evidence="6" id="KW-0131">Cell cycle</keyword>
<dbReference type="InterPro" id="IPR004582">
    <property type="entry name" value="Checkpoint_prot_Rad17_Rad24"/>
</dbReference>
<organism evidence="7 8">
    <name type="scientific">Castilleja foliolosa</name>
    <dbReference type="NCBI Taxonomy" id="1961234"/>
    <lineage>
        <taxon>Eukaryota</taxon>
        <taxon>Viridiplantae</taxon>
        <taxon>Streptophyta</taxon>
        <taxon>Embryophyta</taxon>
        <taxon>Tracheophyta</taxon>
        <taxon>Spermatophyta</taxon>
        <taxon>Magnoliopsida</taxon>
        <taxon>eudicotyledons</taxon>
        <taxon>Gunneridae</taxon>
        <taxon>Pentapetalae</taxon>
        <taxon>asterids</taxon>
        <taxon>lamiids</taxon>
        <taxon>Lamiales</taxon>
        <taxon>Orobanchaceae</taxon>
        <taxon>Pedicularideae</taxon>
        <taxon>Castillejinae</taxon>
        <taxon>Castilleja</taxon>
    </lineage>
</organism>
<dbReference type="PANTHER" id="PTHR12172">
    <property type="entry name" value="CELL CYCLE CHECKPOINT PROTEIN RAD17"/>
    <property type="match status" value="1"/>
</dbReference>
<evidence type="ECO:0000256" key="2">
    <source>
        <dbReference type="ARBA" id="ARBA00022741"/>
    </source>
</evidence>
<dbReference type="Proteomes" id="UP001632038">
    <property type="component" value="Unassembled WGS sequence"/>
</dbReference>
<dbReference type="AlphaFoldDB" id="A0ABD3DG08"/>
<keyword evidence="5" id="KW-0539">Nucleus</keyword>
<dbReference type="GO" id="GO:0005634">
    <property type="term" value="C:nucleus"/>
    <property type="evidence" value="ECO:0007669"/>
    <property type="project" value="UniProtKB-SubCell"/>
</dbReference>
<evidence type="ECO:0000256" key="5">
    <source>
        <dbReference type="ARBA" id="ARBA00023242"/>
    </source>
</evidence>
<dbReference type="EMBL" id="JAVIJP010000017">
    <property type="protein sequence ID" value="KAL3641270.1"/>
    <property type="molecule type" value="Genomic_DNA"/>
</dbReference>
<evidence type="ECO:0000256" key="1">
    <source>
        <dbReference type="ARBA" id="ARBA00004123"/>
    </source>
</evidence>
<proteinExistence type="predicted"/>
<evidence type="ECO:0000256" key="3">
    <source>
        <dbReference type="ARBA" id="ARBA00022763"/>
    </source>
</evidence>
<sequence>MLGQCSLDEVECSQFETYSELFDFTNSPITTRHNHRRKVNTILSSDSEDESLNIPLGLSGEDINTNLPDMKNTPDLIFNSVVEKLESDCQLLEEDTCNSLEVSCVPESSFVAETEILNETELYSTAVSYGQFINETGDICIFQDLDSIPILEQATGSQSDIMSNAQEMLGSNFDLNTAFVDQEEIGYSLTKSEVDVLGGYQLLDESSRVNFVRRLKPHLKNIKSDPMVDFVKETWKKLHDQCSDLNKYVTLEEKTARRGLIFAHGLSNLILEADLLLKDCQIIASDSLGYSMVPSEKEHSRTYYDNQLEMSSILAQHGMCFYAKEIASLGSVVGSTNIVDLASEMLLSSENSVALGKLASLDQKKVDRSDSKTTKIPNLLTSQSDASSYLSNILQTIVPSKSYLSAKGAAFHEYISTLTQISRYEASRLSECNRGNRRRARAPRHYLASGSLGMSTDTHFESHLT</sequence>
<evidence type="ECO:0000256" key="4">
    <source>
        <dbReference type="ARBA" id="ARBA00022840"/>
    </source>
</evidence>
<protein>
    <submittedName>
        <fullName evidence="7">Uncharacterized protein</fullName>
    </submittedName>
</protein>
<keyword evidence="8" id="KW-1185">Reference proteome</keyword>
<dbReference type="PANTHER" id="PTHR12172:SF1">
    <property type="entry name" value="P-LOOP CONTAINING NUCLEOSIDE TRIPHOSPHATE HYDROLASES SUPERFAMILY PROTEIN"/>
    <property type="match status" value="1"/>
</dbReference>
<gene>
    <name evidence="7" type="ORF">CASFOL_016238</name>
</gene>
<dbReference type="GO" id="GO:0006974">
    <property type="term" value="P:DNA damage response"/>
    <property type="evidence" value="ECO:0007669"/>
    <property type="project" value="UniProtKB-KW"/>
</dbReference>
<comment type="caution">
    <text evidence="7">The sequence shown here is derived from an EMBL/GenBank/DDBJ whole genome shotgun (WGS) entry which is preliminary data.</text>
</comment>
<comment type="subcellular location">
    <subcellularLocation>
        <location evidence="1">Nucleus</location>
    </subcellularLocation>
</comment>
<evidence type="ECO:0000313" key="8">
    <source>
        <dbReference type="Proteomes" id="UP001632038"/>
    </source>
</evidence>
<accession>A0ABD3DG08</accession>
<keyword evidence="3" id="KW-0227">DNA damage</keyword>
<reference evidence="8" key="1">
    <citation type="journal article" date="2024" name="IScience">
        <title>Strigolactones Initiate the Formation of Haustorium-like Structures in Castilleja.</title>
        <authorList>
            <person name="Buerger M."/>
            <person name="Peterson D."/>
            <person name="Chory J."/>
        </authorList>
    </citation>
    <scope>NUCLEOTIDE SEQUENCE [LARGE SCALE GENOMIC DNA]</scope>
</reference>
<evidence type="ECO:0000313" key="7">
    <source>
        <dbReference type="EMBL" id="KAL3641270.1"/>
    </source>
</evidence>
<keyword evidence="4" id="KW-0067">ATP-binding</keyword>